<dbReference type="EMBL" id="VFBM01000004">
    <property type="protein sequence ID" value="TNX92389.1"/>
    <property type="molecule type" value="Genomic_DNA"/>
</dbReference>
<name>A0A8H2JZC3_ACIRA</name>
<reference evidence="1 2" key="1">
    <citation type="submission" date="2019-06" db="EMBL/GenBank/DDBJ databases">
        <title>Genome of Acinetobacter radioresistens APH1, a phenol degrading strain.</title>
        <authorList>
            <person name="Liu Y."/>
        </authorList>
    </citation>
    <scope>NUCLEOTIDE SEQUENCE [LARGE SCALE GENOMIC DNA]</scope>
    <source>
        <strain evidence="1 2">APH1</strain>
    </source>
</reference>
<dbReference type="PANTHER" id="PTHR36195:SF4">
    <property type="entry name" value="DOMAIN PROTEIN, PUTATIVE (AFU_ORTHOLOGUE AFUA_5G01990)-RELATED"/>
    <property type="match status" value="1"/>
</dbReference>
<dbReference type="Gene3D" id="2.40.180.10">
    <property type="entry name" value="Catalase core domain"/>
    <property type="match status" value="1"/>
</dbReference>
<evidence type="ECO:0000313" key="1">
    <source>
        <dbReference type="EMBL" id="TNX92389.1"/>
    </source>
</evidence>
<sequence length="365" mass="41527">MPERYVRYYPGVEQKQPDEDRLIQEIVEQMAETNCKVFDKHRHAVRDAHAKSHGFLKGILKVPENLPEHLRQGLFAHPGHYDVMVRLSAAPGDLRSDKIPAPHGFALKILNVPGHRLLPDDPSDGHNQDFLMVNIPVLAFGTVRKYKQMLPFITQGEQAPESMMRGMRSVLRGVNQLVESAGVPAPATLQGLARSQNHILGETYHTMAALRYGDYIAKISIAPESDSVKTLTGQQMQIESESTIRDLVRDFFKHNTADYVIRAQLCTDLERMPVEDAAVLWREEESPHQNIGILHFPQQDTFGPARRVYSDDVLSFNPWHGIREHQPLGSIMRVRIQAYEHSSSFRHCMNVQPRAEPRNIDEMPD</sequence>
<dbReference type="PANTHER" id="PTHR36195">
    <property type="entry name" value="DOMAIN PROTEIN, PUTATIVE (AFU_ORTHOLOGUE AFUA_5G01990)-RELATED-RELATED"/>
    <property type="match status" value="1"/>
</dbReference>
<dbReference type="SUPFAM" id="SSF56634">
    <property type="entry name" value="Heme-dependent catalase-like"/>
    <property type="match status" value="1"/>
</dbReference>
<dbReference type="InterPro" id="IPR020835">
    <property type="entry name" value="Catalase_sf"/>
</dbReference>
<dbReference type="RefSeq" id="WP_139880645.1">
    <property type="nucleotide sequence ID" value="NZ_VFBM01000004.1"/>
</dbReference>
<comment type="caution">
    <text evidence="1">The sequence shown here is derived from an EMBL/GenBank/DDBJ whole genome shotgun (WGS) entry which is preliminary data.</text>
</comment>
<dbReference type="Proteomes" id="UP000314285">
    <property type="component" value="Unassembled WGS sequence"/>
</dbReference>
<organism evidence="1 2">
    <name type="scientific">Acinetobacter radioresistens</name>
    <dbReference type="NCBI Taxonomy" id="40216"/>
    <lineage>
        <taxon>Bacteria</taxon>
        <taxon>Pseudomonadati</taxon>
        <taxon>Pseudomonadota</taxon>
        <taxon>Gammaproteobacteria</taxon>
        <taxon>Moraxellales</taxon>
        <taxon>Moraxellaceae</taxon>
        <taxon>Acinetobacter</taxon>
    </lineage>
</organism>
<proteinExistence type="predicted"/>
<dbReference type="CDD" id="cd08152">
    <property type="entry name" value="y4iL_like"/>
    <property type="match status" value="1"/>
</dbReference>
<evidence type="ECO:0000313" key="2">
    <source>
        <dbReference type="Proteomes" id="UP000314285"/>
    </source>
</evidence>
<dbReference type="AlphaFoldDB" id="A0A8H2JZC3"/>
<gene>
    <name evidence="1" type="ORF">FHY67_06440</name>
</gene>
<accession>A0A8H2JZC3</accession>
<dbReference type="GO" id="GO:0020037">
    <property type="term" value="F:heme binding"/>
    <property type="evidence" value="ECO:0007669"/>
    <property type="project" value="InterPro"/>
</dbReference>
<protein>
    <submittedName>
        <fullName evidence="1">Catalase family protein</fullName>
    </submittedName>
</protein>